<dbReference type="RefSeq" id="WP_145201159.1">
    <property type="nucleotide sequence ID" value="NZ_CP036434.1"/>
</dbReference>
<dbReference type="Proteomes" id="UP000320390">
    <property type="component" value="Chromosome"/>
</dbReference>
<organism evidence="1 2">
    <name type="scientific">Saltatorellus ferox</name>
    <dbReference type="NCBI Taxonomy" id="2528018"/>
    <lineage>
        <taxon>Bacteria</taxon>
        <taxon>Pseudomonadati</taxon>
        <taxon>Planctomycetota</taxon>
        <taxon>Planctomycetia</taxon>
        <taxon>Planctomycetia incertae sedis</taxon>
        <taxon>Saltatorellus</taxon>
    </lineage>
</organism>
<gene>
    <name evidence="1" type="ORF">Poly30_40080</name>
</gene>
<sequence>MGLDVDEVVTLRGLHLHGTGAADVPVFRVDSCQGSVHVQDCDITQDRGADGLASAQVFGSLDVRFANCEITGGVGSDVTSTVFEAGETALSTIASRVTLDGCKVIGGAAGGTVAYTSITDTPPGGAAVRLFSRSVAWVEGSELTGGRGFELNCHSGCGVLEGGDGGPGVRVQPGSILMRLDSIMQGGEGGIPYAAGTNVPGADGPPLIGVEHLFPGRLRSLEGPDIVRTESDPALGTVVPVRLTGVPGETVTAWASEQAGFRALGSAGILGLRGFDAALTFDLGVVPSTGILETSLVLPAEPAGVARTYGIQSGFRTGPNGLRLSRVHAVTTHGGGVLAPTSGDVVHVAADAAPGGDGSSWAMAASSLADVLAVLPLSTGESPVTVWVKAGAYSPAPPGGDADATFPIGTGWRILGGFSGSEASESERNPLTHVTVLDGDLNGNDLPNFGGFSDNSAQVLQGAAYEIDSFLMDGFTIRGANGSGALEVRGHARFSRCVFKDNLGMGLSPSVALYSSTSSGDVDVLTFQDCVFADNRSAQKSAIVAEQFRNRLELHGCLFARNTKTMYFGPSRAVAVTAEGSSQCDTEILDCTFADNRLLANVTFQSCVTVGARTTVANCIFWNNTIPSGEVLDLRVESTFGITIERNRLTFDQPGWSMNTSADPRFVGAGDYRLAADSPLLDAGDNTFVPAGLTQDLDGDFRIKDDAGAPNVGVGQSRIVDLGAFER</sequence>
<proteinExistence type="predicted"/>
<dbReference type="EMBL" id="CP036434">
    <property type="protein sequence ID" value="QDV08461.1"/>
    <property type="molecule type" value="Genomic_DNA"/>
</dbReference>
<dbReference type="Gene3D" id="2.160.20.10">
    <property type="entry name" value="Single-stranded right-handed beta-helix, Pectin lyase-like"/>
    <property type="match status" value="1"/>
</dbReference>
<protein>
    <recommendedName>
        <fullName evidence="3">Right handed beta helix domain-containing protein</fullName>
    </recommendedName>
</protein>
<dbReference type="InterPro" id="IPR012334">
    <property type="entry name" value="Pectin_lyas_fold"/>
</dbReference>
<reference evidence="1 2" key="1">
    <citation type="submission" date="2019-02" db="EMBL/GenBank/DDBJ databases">
        <title>Deep-cultivation of Planctomycetes and their phenomic and genomic characterization uncovers novel biology.</title>
        <authorList>
            <person name="Wiegand S."/>
            <person name="Jogler M."/>
            <person name="Boedeker C."/>
            <person name="Pinto D."/>
            <person name="Vollmers J."/>
            <person name="Rivas-Marin E."/>
            <person name="Kohn T."/>
            <person name="Peeters S.H."/>
            <person name="Heuer A."/>
            <person name="Rast P."/>
            <person name="Oberbeckmann S."/>
            <person name="Bunk B."/>
            <person name="Jeske O."/>
            <person name="Meyerdierks A."/>
            <person name="Storesund J.E."/>
            <person name="Kallscheuer N."/>
            <person name="Luecker S."/>
            <person name="Lage O.M."/>
            <person name="Pohl T."/>
            <person name="Merkel B.J."/>
            <person name="Hornburger P."/>
            <person name="Mueller R.-W."/>
            <person name="Bruemmer F."/>
            <person name="Labrenz M."/>
            <person name="Spormann A.M."/>
            <person name="Op den Camp H."/>
            <person name="Overmann J."/>
            <person name="Amann R."/>
            <person name="Jetten M.S.M."/>
            <person name="Mascher T."/>
            <person name="Medema M.H."/>
            <person name="Devos D.P."/>
            <person name="Kaster A.-K."/>
            <person name="Ovreas L."/>
            <person name="Rohde M."/>
            <person name="Galperin M.Y."/>
            <person name="Jogler C."/>
        </authorList>
    </citation>
    <scope>NUCLEOTIDE SEQUENCE [LARGE SCALE GENOMIC DNA]</scope>
    <source>
        <strain evidence="1 2">Poly30</strain>
    </source>
</reference>
<dbReference type="SUPFAM" id="SSF51126">
    <property type="entry name" value="Pectin lyase-like"/>
    <property type="match status" value="1"/>
</dbReference>
<accession>A0A518EWN4</accession>
<evidence type="ECO:0008006" key="3">
    <source>
        <dbReference type="Google" id="ProtNLM"/>
    </source>
</evidence>
<dbReference type="AlphaFoldDB" id="A0A518EWN4"/>
<evidence type="ECO:0000313" key="2">
    <source>
        <dbReference type="Proteomes" id="UP000320390"/>
    </source>
</evidence>
<keyword evidence="2" id="KW-1185">Reference proteome</keyword>
<name>A0A518EWN4_9BACT</name>
<dbReference type="InterPro" id="IPR011050">
    <property type="entry name" value="Pectin_lyase_fold/virulence"/>
</dbReference>
<dbReference type="OrthoDB" id="8901262at2"/>
<evidence type="ECO:0000313" key="1">
    <source>
        <dbReference type="EMBL" id="QDV08461.1"/>
    </source>
</evidence>